<dbReference type="Pfam" id="PF03473">
    <property type="entry name" value="MOSC"/>
    <property type="match status" value="1"/>
</dbReference>
<dbReference type="InterPro" id="IPR005302">
    <property type="entry name" value="MoCF_Sase_C"/>
</dbReference>
<dbReference type="PANTHER" id="PTHR30212">
    <property type="entry name" value="PROTEIN YIIM"/>
    <property type="match status" value="1"/>
</dbReference>
<dbReference type="Proteomes" id="UP001589575">
    <property type="component" value="Unassembled WGS sequence"/>
</dbReference>
<protein>
    <submittedName>
        <fullName evidence="3">MOSC domain-containing protein</fullName>
    </submittedName>
</protein>
<accession>A0ABV5G6A9</accession>
<name>A0ABV5G6A9_9MICC</name>
<proteinExistence type="predicted"/>
<feature type="domain" description="MOSC" evidence="2">
    <location>
        <begin position="60"/>
        <end position="193"/>
    </location>
</feature>
<keyword evidence="4" id="KW-1185">Reference proteome</keyword>
<gene>
    <name evidence="3" type="ORF">ACFFX0_26115</name>
</gene>
<evidence type="ECO:0000256" key="1">
    <source>
        <dbReference type="SAM" id="MobiDB-lite"/>
    </source>
</evidence>
<dbReference type="EMBL" id="JBHMFI010000002">
    <property type="protein sequence ID" value="MFB9074480.1"/>
    <property type="molecule type" value="Genomic_DNA"/>
</dbReference>
<sequence length="280" mass="30197">MPTGLRSPRPSTISSIPTTSTIRTGTGASAASGTITAVRVGSVRSVRWRDEEVLTGSFKEPVEGPVDLGLTGLAGDEQGDVVHHGGPEKALLCYGRAHYAAWRAEGLDLPEGALFENLTVDGLTESEVCLEDVWDVEGVRLQVTQSRRPCWKLSSRWGVPDLARRVQSTGRTGWYLRVLTPGTLQAGQVMRLVERNPGAVDLAELSRVMNVDKGDIPAIERILASPGVPGRWRTTLQRRLEVHRARTNGAGSSDGGGGPRSPGDSDGRLTDEEDTDRLRE</sequence>
<evidence type="ECO:0000259" key="2">
    <source>
        <dbReference type="PROSITE" id="PS51340"/>
    </source>
</evidence>
<evidence type="ECO:0000313" key="4">
    <source>
        <dbReference type="Proteomes" id="UP001589575"/>
    </source>
</evidence>
<dbReference type="Gene3D" id="2.40.33.20">
    <property type="entry name" value="PK beta-barrel domain-like"/>
    <property type="match status" value="1"/>
</dbReference>
<comment type="caution">
    <text evidence="3">The sequence shown here is derived from an EMBL/GenBank/DDBJ whole genome shotgun (WGS) entry which is preliminary data.</text>
</comment>
<reference evidence="3 4" key="1">
    <citation type="submission" date="2024-09" db="EMBL/GenBank/DDBJ databases">
        <authorList>
            <person name="Sun Q."/>
            <person name="Mori K."/>
        </authorList>
    </citation>
    <scope>NUCLEOTIDE SEQUENCE [LARGE SCALE GENOMIC DNA]</scope>
    <source>
        <strain evidence="3 4">CCM 7609</strain>
    </source>
</reference>
<feature type="region of interest" description="Disordered" evidence="1">
    <location>
        <begin position="1"/>
        <end position="28"/>
    </location>
</feature>
<feature type="region of interest" description="Disordered" evidence="1">
    <location>
        <begin position="244"/>
        <end position="280"/>
    </location>
</feature>
<dbReference type="SUPFAM" id="SSF50800">
    <property type="entry name" value="PK beta-barrel domain-like"/>
    <property type="match status" value="1"/>
</dbReference>
<evidence type="ECO:0000313" key="3">
    <source>
        <dbReference type="EMBL" id="MFB9074480.1"/>
    </source>
</evidence>
<dbReference type="PROSITE" id="PS51340">
    <property type="entry name" value="MOSC"/>
    <property type="match status" value="1"/>
</dbReference>
<organism evidence="3 4">
    <name type="scientific">Citricoccus parietis</name>
    <dbReference type="NCBI Taxonomy" id="592307"/>
    <lineage>
        <taxon>Bacteria</taxon>
        <taxon>Bacillati</taxon>
        <taxon>Actinomycetota</taxon>
        <taxon>Actinomycetes</taxon>
        <taxon>Micrococcales</taxon>
        <taxon>Micrococcaceae</taxon>
        <taxon>Citricoccus</taxon>
    </lineage>
</organism>
<dbReference type="InterPro" id="IPR052353">
    <property type="entry name" value="Benzoxazolinone_Detox_Enz"/>
</dbReference>
<dbReference type="RefSeq" id="WP_378041068.1">
    <property type="nucleotide sequence ID" value="NZ_JBHLWH010000021.1"/>
</dbReference>
<feature type="compositionally biased region" description="Basic and acidic residues" evidence="1">
    <location>
        <begin position="263"/>
        <end position="280"/>
    </location>
</feature>
<dbReference type="PANTHER" id="PTHR30212:SF2">
    <property type="entry name" value="PROTEIN YIIM"/>
    <property type="match status" value="1"/>
</dbReference>
<dbReference type="InterPro" id="IPR011037">
    <property type="entry name" value="Pyrv_Knase-like_insert_dom_sf"/>
</dbReference>